<dbReference type="InterPro" id="IPR003607">
    <property type="entry name" value="HD/PDEase_dom"/>
</dbReference>
<organism evidence="2 3">
    <name type="scientific">Pseudomonas asplenii</name>
    <dbReference type="NCBI Taxonomy" id="53407"/>
    <lineage>
        <taxon>Bacteria</taxon>
        <taxon>Pseudomonadati</taxon>
        <taxon>Pseudomonadota</taxon>
        <taxon>Gammaproteobacteria</taxon>
        <taxon>Pseudomonadales</taxon>
        <taxon>Pseudomonadaceae</taxon>
        <taxon>Pseudomonas</taxon>
    </lineage>
</organism>
<dbReference type="AlphaFoldDB" id="A0A1H6PD60"/>
<dbReference type="InterPro" id="IPR006675">
    <property type="entry name" value="HDIG_dom"/>
</dbReference>
<evidence type="ECO:0000259" key="1">
    <source>
        <dbReference type="PROSITE" id="PS51832"/>
    </source>
</evidence>
<dbReference type="Pfam" id="PF11871">
    <property type="entry name" value="DUF3391"/>
    <property type="match status" value="1"/>
</dbReference>
<dbReference type="PROSITE" id="PS51832">
    <property type="entry name" value="HD_GYP"/>
    <property type="match status" value="1"/>
</dbReference>
<dbReference type="EMBL" id="LT629972">
    <property type="protein sequence ID" value="SEI23576.1"/>
    <property type="molecule type" value="Genomic_DNA"/>
</dbReference>
<dbReference type="CDD" id="cd00077">
    <property type="entry name" value="HDc"/>
    <property type="match status" value="1"/>
</dbReference>
<dbReference type="Pfam" id="PF13487">
    <property type="entry name" value="HD_5"/>
    <property type="match status" value="1"/>
</dbReference>
<dbReference type="SMART" id="SM00471">
    <property type="entry name" value="HDc"/>
    <property type="match status" value="1"/>
</dbReference>
<proteinExistence type="predicted"/>
<dbReference type="GO" id="GO:0008081">
    <property type="term" value="F:phosphoric diester hydrolase activity"/>
    <property type="evidence" value="ECO:0007669"/>
    <property type="project" value="UniProtKB-ARBA"/>
</dbReference>
<dbReference type="InterPro" id="IPR021812">
    <property type="entry name" value="DUF3391"/>
</dbReference>
<dbReference type="SUPFAM" id="SSF109604">
    <property type="entry name" value="HD-domain/PDEase-like"/>
    <property type="match status" value="1"/>
</dbReference>
<name>A0A1H6PD60_9PSED</name>
<evidence type="ECO:0000313" key="2">
    <source>
        <dbReference type="EMBL" id="SEI23576.1"/>
    </source>
</evidence>
<dbReference type="PANTHER" id="PTHR43155:SF2">
    <property type="entry name" value="CYCLIC DI-GMP PHOSPHODIESTERASE PA4108"/>
    <property type="match status" value="1"/>
</dbReference>
<protein>
    <submittedName>
        <fullName evidence="2">HDIG domain-containing protein</fullName>
    </submittedName>
</protein>
<feature type="domain" description="HD-GYP" evidence="1">
    <location>
        <begin position="139"/>
        <end position="336"/>
    </location>
</feature>
<reference evidence="2 3" key="1">
    <citation type="submission" date="2016-10" db="EMBL/GenBank/DDBJ databases">
        <authorList>
            <person name="de Groot N.N."/>
        </authorList>
    </citation>
    <scope>NUCLEOTIDE SEQUENCE [LARGE SCALE GENOMIC DNA]</scope>
    <source>
        <strain evidence="2 3">LMG 2158</strain>
    </source>
</reference>
<dbReference type="PANTHER" id="PTHR43155">
    <property type="entry name" value="CYCLIC DI-GMP PHOSPHODIESTERASE PA4108-RELATED"/>
    <property type="match status" value="1"/>
</dbReference>
<dbReference type="Proteomes" id="UP000182272">
    <property type="component" value="Chromosome I"/>
</dbReference>
<dbReference type="NCBIfam" id="TIGR00277">
    <property type="entry name" value="HDIG"/>
    <property type="match status" value="1"/>
</dbReference>
<gene>
    <name evidence="2" type="ORF">SAMN05216581_5224</name>
</gene>
<accession>A0A1H6PD60</accession>
<dbReference type="RefSeq" id="WP_019360498.1">
    <property type="nucleotide sequence ID" value="NZ_LT629972.1"/>
</dbReference>
<dbReference type="OrthoDB" id="9764808at2"/>
<dbReference type="Gene3D" id="1.10.3210.10">
    <property type="entry name" value="Hypothetical protein af1432"/>
    <property type="match status" value="1"/>
</dbReference>
<dbReference type="InterPro" id="IPR037522">
    <property type="entry name" value="HD_GYP_dom"/>
</dbReference>
<sequence>MLKRIKTTDLCVGMYIKELCGAWMHHPFFRGRFLLTSEQDLKKILDSSISQVWIDTNKGLDVPIGAVSLSPEEVEQQANERLDGVTEKSTAIHSSMEDELTAAQRICERSKAAVIEMFSHARMGAVIKLECVDTLVNDIASSIHRHPNALISLARLKTADEYTYLHSVAVCALMIALARQLGLSEELVHEAGIAGLLHDIGKAGIPDAILNKAGKLDDAEFELIRQHPQAGCEILVLTHHVSALVVDVCLHHHEKVDGSGYPSKLVGDQISLFARMGAVCDVYDAITSDRSYKKGWGPAESIHKMAEWHGHFDENVFKAFVRTVGIYPIGSLVRLESGMLGVVIEQHERFLLTPKVKVFYMTKGGTPMLPKVVDLAKLAGADRIIGRESPEKWGFRNIEDLWKGTV</sequence>
<evidence type="ECO:0000313" key="3">
    <source>
        <dbReference type="Proteomes" id="UP000182272"/>
    </source>
</evidence>